<organism evidence="1">
    <name type="scientific">Cacopsylla melanoneura</name>
    <dbReference type="NCBI Taxonomy" id="428564"/>
    <lineage>
        <taxon>Eukaryota</taxon>
        <taxon>Metazoa</taxon>
        <taxon>Ecdysozoa</taxon>
        <taxon>Arthropoda</taxon>
        <taxon>Hexapoda</taxon>
        <taxon>Insecta</taxon>
        <taxon>Pterygota</taxon>
        <taxon>Neoptera</taxon>
        <taxon>Paraneoptera</taxon>
        <taxon>Hemiptera</taxon>
        <taxon>Sternorrhyncha</taxon>
        <taxon>Psylloidea</taxon>
        <taxon>Psyllidae</taxon>
        <taxon>Psyllinae</taxon>
        <taxon>Cacopsylla</taxon>
    </lineage>
</organism>
<accession>A0A8D8RFB4</accession>
<name>A0A8D8RFB4_9HEMI</name>
<protein>
    <submittedName>
        <fullName evidence="1">Uncharacterized protein</fullName>
    </submittedName>
</protein>
<dbReference type="AlphaFoldDB" id="A0A8D8RFB4"/>
<evidence type="ECO:0000313" key="1">
    <source>
        <dbReference type="EMBL" id="CAG6649611.1"/>
    </source>
</evidence>
<dbReference type="EMBL" id="HBUF01158746">
    <property type="protein sequence ID" value="CAG6649611.1"/>
    <property type="molecule type" value="Transcribed_RNA"/>
</dbReference>
<proteinExistence type="predicted"/>
<reference evidence="1" key="1">
    <citation type="submission" date="2021-05" db="EMBL/GenBank/DDBJ databases">
        <authorList>
            <person name="Alioto T."/>
            <person name="Alioto T."/>
            <person name="Gomez Garrido J."/>
        </authorList>
    </citation>
    <scope>NUCLEOTIDE SEQUENCE</scope>
</reference>
<sequence>MNISFMQISNLISLCIIISSKESCDLLTCCFMRITESRPMLNNCSQRTGVFDVRAVFRGGLAPFRTSYLNAGSLGGFRGGAFKPPLLPILTLSYYPSEILRLYYPGEVTFLFSFELKHPP</sequence>